<evidence type="ECO:0000256" key="7">
    <source>
        <dbReference type="ARBA" id="ARBA00022729"/>
    </source>
</evidence>
<comment type="pathway">
    <text evidence="2">Cell wall biogenesis; peptidoglycan biosynthesis.</text>
</comment>
<accession>A0AAE3FZX7</accession>
<dbReference type="GO" id="GO:0009252">
    <property type="term" value="P:peptidoglycan biosynthetic process"/>
    <property type="evidence" value="ECO:0007669"/>
    <property type="project" value="UniProtKB-KW"/>
</dbReference>
<feature type="chain" id="PRO_5042178162" description="serine-type D-Ala-D-Ala carboxypeptidase" evidence="16">
    <location>
        <begin position="24"/>
        <end position="383"/>
    </location>
</feature>
<organism evidence="18 19">
    <name type="scientific">Natronocella acetinitrilica</name>
    <dbReference type="NCBI Taxonomy" id="414046"/>
    <lineage>
        <taxon>Bacteria</taxon>
        <taxon>Pseudomonadati</taxon>
        <taxon>Pseudomonadota</taxon>
        <taxon>Gammaproteobacteria</taxon>
        <taxon>Chromatiales</taxon>
        <taxon>Ectothiorhodospiraceae</taxon>
        <taxon>Natronocella</taxon>
    </lineage>
</organism>
<evidence type="ECO:0000259" key="17">
    <source>
        <dbReference type="SMART" id="SM00936"/>
    </source>
</evidence>
<keyword evidence="7 16" id="KW-0732">Signal</keyword>
<dbReference type="InterPro" id="IPR015956">
    <property type="entry name" value="Peniciliin-bd_prot_C_sf"/>
</dbReference>
<evidence type="ECO:0000313" key="18">
    <source>
        <dbReference type="EMBL" id="MCP1672970.1"/>
    </source>
</evidence>
<dbReference type="InterPro" id="IPR018044">
    <property type="entry name" value="Peptidase_S11"/>
</dbReference>
<dbReference type="Proteomes" id="UP001205843">
    <property type="component" value="Unassembled WGS sequence"/>
</dbReference>
<comment type="caution">
    <text evidence="18">The sequence shown here is derived from an EMBL/GenBank/DDBJ whole genome shotgun (WGS) entry which is preliminary data.</text>
</comment>
<evidence type="ECO:0000256" key="12">
    <source>
        <dbReference type="ARBA" id="ARBA00034000"/>
    </source>
</evidence>
<feature type="signal peptide" evidence="16">
    <location>
        <begin position="1"/>
        <end position="23"/>
    </location>
</feature>
<dbReference type="InterPro" id="IPR012338">
    <property type="entry name" value="Beta-lactam/transpept-like"/>
</dbReference>
<dbReference type="EMBL" id="JALJXV010000001">
    <property type="protein sequence ID" value="MCP1672970.1"/>
    <property type="molecule type" value="Genomic_DNA"/>
</dbReference>
<evidence type="ECO:0000256" key="10">
    <source>
        <dbReference type="ARBA" id="ARBA00022984"/>
    </source>
</evidence>
<dbReference type="PANTHER" id="PTHR21581">
    <property type="entry name" value="D-ALANYL-D-ALANINE CARBOXYPEPTIDASE"/>
    <property type="match status" value="1"/>
</dbReference>
<evidence type="ECO:0000256" key="3">
    <source>
        <dbReference type="ARBA" id="ARBA00007164"/>
    </source>
</evidence>
<feature type="active site" description="Proton acceptor" evidence="13">
    <location>
        <position position="68"/>
    </location>
</feature>
<evidence type="ECO:0000256" key="8">
    <source>
        <dbReference type="ARBA" id="ARBA00022801"/>
    </source>
</evidence>
<dbReference type="RefSeq" id="WP_253472555.1">
    <property type="nucleotide sequence ID" value="NZ_JALJXV010000001.1"/>
</dbReference>
<dbReference type="PANTHER" id="PTHR21581:SF6">
    <property type="entry name" value="TRAFFICKING PROTEIN PARTICLE COMPLEX SUBUNIT 12"/>
    <property type="match status" value="1"/>
</dbReference>
<sequence length="383" mass="42604">MKRLCRSLCLLTLSLTFTSAVVAQSMPVPVPAPPSIAAPSHILLDSGSGQVLVERNPDERREPASLVKVMTAYVVFSEIDSGHLSLSDPVIISERAWRMGGSRMFVEVNRSVSVEDLLRGVIIQSGNDASVALAEHVAGDERTFAQLMNQYADQIGMQNTNFTNSTGWPDENQYTSARDMALLAQAMIRNFPEYYRMYSEREFTFNDITQRNRNQLLWRDDSVDGLKTGHTSTAGYNLVTSAQRDGMRLVSVVMGTESPRARADQSQSLLNYGFRFFQTYELYAGGRELSRPKLWKGAEDTVPVGVAESLMVTIPQRQYDNLDASMQLNTPLIAPVSQGQQVGDVEVRLEGEVIARAPLIALEDIAEGGFFGRMIDELWLMFQ</sequence>
<dbReference type="Gene3D" id="2.60.410.10">
    <property type="entry name" value="D-Ala-D-Ala carboxypeptidase, C-terminal domain"/>
    <property type="match status" value="1"/>
</dbReference>
<dbReference type="Gene3D" id="3.40.710.10">
    <property type="entry name" value="DD-peptidase/beta-lactamase superfamily"/>
    <property type="match status" value="1"/>
</dbReference>
<dbReference type="InterPro" id="IPR012907">
    <property type="entry name" value="Peptidase_S11_C"/>
</dbReference>
<comment type="similarity">
    <text evidence="3 15">Belongs to the peptidase S11 family.</text>
</comment>
<comment type="function">
    <text evidence="1">Removes C-terminal D-alanyl residues from sugar-peptide cell wall precursors.</text>
</comment>
<dbReference type="PRINTS" id="PR00725">
    <property type="entry name" value="DADACBPTASE1"/>
</dbReference>
<dbReference type="EC" id="3.4.16.4" evidence="4"/>
<evidence type="ECO:0000256" key="9">
    <source>
        <dbReference type="ARBA" id="ARBA00022960"/>
    </source>
</evidence>
<gene>
    <name evidence="18" type="ORF">J2T57_000062</name>
</gene>
<keyword evidence="5 18" id="KW-0121">Carboxypeptidase</keyword>
<keyword evidence="9" id="KW-0133">Cell shape</keyword>
<dbReference type="InterPro" id="IPR037167">
    <property type="entry name" value="Peptidase_S11_C_sf"/>
</dbReference>
<proteinExistence type="inferred from homology"/>
<evidence type="ECO:0000256" key="4">
    <source>
        <dbReference type="ARBA" id="ARBA00012448"/>
    </source>
</evidence>
<dbReference type="GO" id="GO:0009002">
    <property type="term" value="F:serine-type D-Ala-D-Ala carboxypeptidase activity"/>
    <property type="evidence" value="ECO:0007669"/>
    <property type="project" value="UniProtKB-EC"/>
</dbReference>
<dbReference type="GO" id="GO:0008360">
    <property type="term" value="P:regulation of cell shape"/>
    <property type="evidence" value="ECO:0007669"/>
    <property type="project" value="UniProtKB-KW"/>
</dbReference>
<dbReference type="Pfam" id="PF07943">
    <property type="entry name" value="PBP5_C"/>
    <property type="match status" value="1"/>
</dbReference>
<keyword evidence="6" id="KW-0645">Protease</keyword>
<dbReference type="GO" id="GO:0071555">
    <property type="term" value="P:cell wall organization"/>
    <property type="evidence" value="ECO:0007669"/>
    <property type="project" value="UniProtKB-KW"/>
</dbReference>
<protein>
    <recommendedName>
        <fullName evidence="4">serine-type D-Ala-D-Ala carboxypeptidase</fullName>
        <ecNumber evidence="4">3.4.16.4</ecNumber>
    </recommendedName>
</protein>
<evidence type="ECO:0000256" key="1">
    <source>
        <dbReference type="ARBA" id="ARBA00003217"/>
    </source>
</evidence>
<feature type="domain" description="Peptidase S11 D-Ala-D-Ala carboxypeptidase A C-terminal" evidence="17">
    <location>
        <begin position="277"/>
        <end position="367"/>
    </location>
</feature>
<dbReference type="SUPFAM" id="SSF56601">
    <property type="entry name" value="beta-lactamase/transpeptidase-like"/>
    <property type="match status" value="1"/>
</dbReference>
<evidence type="ECO:0000256" key="15">
    <source>
        <dbReference type="RuleBase" id="RU004016"/>
    </source>
</evidence>
<evidence type="ECO:0000256" key="13">
    <source>
        <dbReference type="PIRSR" id="PIRSR618044-1"/>
    </source>
</evidence>
<keyword evidence="10" id="KW-0573">Peptidoglycan synthesis</keyword>
<evidence type="ECO:0000313" key="19">
    <source>
        <dbReference type="Proteomes" id="UP001205843"/>
    </source>
</evidence>
<dbReference type="SMART" id="SM00936">
    <property type="entry name" value="PBP5_C"/>
    <property type="match status" value="1"/>
</dbReference>
<keyword evidence="11" id="KW-0961">Cell wall biogenesis/degradation</keyword>
<feature type="active site" evidence="13">
    <location>
        <position position="125"/>
    </location>
</feature>
<evidence type="ECO:0000256" key="14">
    <source>
        <dbReference type="PIRSR" id="PIRSR618044-2"/>
    </source>
</evidence>
<dbReference type="SUPFAM" id="SSF69189">
    <property type="entry name" value="Penicillin-binding protein associated domain"/>
    <property type="match status" value="1"/>
</dbReference>
<evidence type="ECO:0000256" key="5">
    <source>
        <dbReference type="ARBA" id="ARBA00022645"/>
    </source>
</evidence>
<dbReference type="GO" id="GO:0006508">
    <property type="term" value="P:proteolysis"/>
    <property type="evidence" value="ECO:0007669"/>
    <property type="project" value="UniProtKB-KW"/>
</dbReference>
<comment type="catalytic activity">
    <reaction evidence="12">
        <text>Preferential cleavage: (Ac)2-L-Lys-D-Ala-|-D-Ala. Also transpeptidation of peptidyl-alanyl moieties that are N-acyl substituents of D-alanine.</text>
        <dbReference type="EC" id="3.4.16.4"/>
    </reaction>
</comment>
<feature type="binding site" evidence="14">
    <location>
        <position position="227"/>
    </location>
    <ligand>
        <name>substrate</name>
    </ligand>
</feature>
<dbReference type="AlphaFoldDB" id="A0AAE3FZX7"/>
<keyword evidence="8 18" id="KW-0378">Hydrolase</keyword>
<keyword evidence="19" id="KW-1185">Reference proteome</keyword>
<dbReference type="Pfam" id="PF00768">
    <property type="entry name" value="Peptidase_S11"/>
    <property type="match status" value="1"/>
</dbReference>
<evidence type="ECO:0000256" key="11">
    <source>
        <dbReference type="ARBA" id="ARBA00023316"/>
    </source>
</evidence>
<evidence type="ECO:0000256" key="16">
    <source>
        <dbReference type="SAM" id="SignalP"/>
    </source>
</evidence>
<evidence type="ECO:0000256" key="6">
    <source>
        <dbReference type="ARBA" id="ARBA00022670"/>
    </source>
</evidence>
<name>A0AAE3FZX7_9GAMM</name>
<feature type="active site" description="Acyl-ester intermediate" evidence="13">
    <location>
        <position position="65"/>
    </location>
</feature>
<dbReference type="InterPro" id="IPR001967">
    <property type="entry name" value="Peptidase_S11_N"/>
</dbReference>
<reference evidence="18" key="1">
    <citation type="submission" date="2022-03" db="EMBL/GenBank/DDBJ databases">
        <title>Genomic Encyclopedia of Type Strains, Phase III (KMG-III): the genomes of soil and plant-associated and newly described type strains.</title>
        <authorList>
            <person name="Whitman W."/>
        </authorList>
    </citation>
    <scope>NUCLEOTIDE SEQUENCE</scope>
    <source>
        <strain evidence="18">ANL 6-2</strain>
    </source>
</reference>
<evidence type="ECO:0000256" key="2">
    <source>
        <dbReference type="ARBA" id="ARBA00004752"/>
    </source>
</evidence>